<evidence type="ECO:0000313" key="3">
    <source>
        <dbReference type="Proteomes" id="UP000243250"/>
    </source>
</evidence>
<keyword evidence="1" id="KW-1133">Transmembrane helix</keyword>
<gene>
    <name evidence="2" type="ORF">SAMN04488124_1207</name>
</gene>
<keyword evidence="3" id="KW-1185">Reference proteome</keyword>
<proteinExistence type="predicted"/>
<dbReference type="STRING" id="555875.SAMN04488124_1207"/>
<keyword evidence="1" id="KW-0472">Membrane</keyword>
<name>A0A1I6GL75_9EURY</name>
<feature type="transmembrane region" description="Helical" evidence="1">
    <location>
        <begin position="6"/>
        <end position="39"/>
    </location>
</feature>
<dbReference type="EMBL" id="FOYS01000002">
    <property type="protein sequence ID" value="SFR42879.1"/>
    <property type="molecule type" value="Genomic_DNA"/>
</dbReference>
<dbReference type="RefSeq" id="WP_217642687.1">
    <property type="nucleotide sequence ID" value="NZ_FOYS01000002.1"/>
</dbReference>
<keyword evidence="1" id="KW-0812">Transmembrane</keyword>
<sequence length="41" mass="4487">MRTSTLIVLVGIVLFFVPEPITSVLAPILILAGIAYRFLVE</sequence>
<accession>A0A1I6GL75</accession>
<evidence type="ECO:0000313" key="2">
    <source>
        <dbReference type="EMBL" id="SFR42879.1"/>
    </source>
</evidence>
<organism evidence="2 3">
    <name type="scientific">Halogeometricum limi</name>
    <dbReference type="NCBI Taxonomy" id="555875"/>
    <lineage>
        <taxon>Archaea</taxon>
        <taxon>Methanobacteriati</taxon>
        <taxon>Methanobacteriota</taxon>
        <taxon>Stenosarchaea group</taxon>
        <taxon>Halobacteria</taxon>
        <taxon>Halobacteriales</taxon>
        <taxon>Haloferacaceae</taxon>
        <taxon>Halogeometricum</taxon>
    </lineage>
</organism>
<dbReference type="Proteomes" id="UP000243250">
    <property type="component" value="Unassembled WGS sequence"/>
</dbReference>
<reference evidence="3" key="1">
    <citation type="submission" date="2016-10" db="EMBL/GenBank/DDBJ databases">
        <authorList>
            <person name="Varghese N."/>
            <person name="Submissions S."/>
        </authorList>
    </citation>
    <scope>NUCLEOTIDE SEQUENCE [LARGE SCALE GENOMIC DNA]</scope>
    <source>
        <strain evidence="3">CGMCC 1.8711</strain>
    </source>
</reference>
<dbReference type="AlphaFoldDB" id="A0A1I6GL75"/>
<protein>
    <submittedName>
        <fullName evidence="2">Uncharacterized protein</fullName>
    </submittedName>
</protein>
<evidence type="ECO:0000256" key="1">
    <source>
        <dbReference type="SAM" id="Phobius"/>
    </source>
</evidence>